<dbReference type="STRING" id="530584.SAMN05421630_111250"/>
<dbReference type="PANTHER" id="PTHR34512">
    <property type="entry name" value="CELL SURFACE PROTEIN"/>
    <property type="match status" value="1"/>
</dbReference>
<dbReference type="OrthoDB" id="256225at2"/>
<accession>A0A1G6X330</accession>
<evidence type="ECO:0000313" key="3">
    <source>
        <dbReference type="Proteomes" id="UP000199494"/>
    </source>
</evidence>
<dbReference type="Gene3D" id="2.130.10.10">
    <property type="entry name" value="YVTN repeat-like/Quinoprotein amine dehydrogenase"/>
    <property type="match status" value="1"/>
</dbReference>
<dbReference type="SUPFAM" id="SSF50998">
    <property type="entry name" value="Quinoprotein alcohol dehydrogenase-like"/>
    <property type="match status" value="1"/>
</dbReference>
<name>A0A1G6X330_9PSEU</name>
<dbReference type="InterPro" id="IPR011047">
    <property type="entry name" value="Quinoprotein_ADH-like_sf"/>
</dbReference>
<dbReference type="EMBL" id="FMZE01000011">
    <property type="protein sequence ID" value="SDD72521.1"/>
    <property type="molecule type" value="Genomic_DNA"/>
</dbReference>
<dbReference type="Proteomes" id="UP000199494">
    <property type="component" value="Unassembled WGS sequence"/>
</dbReference>
<reference evidence="2 3" key="1">
    <citation type="submission" date="2016-10" db="EMBL/GenBank/DDBJ databases">
        <authorList>
            <person name="de Groot N.N."/>
        </authorList>
    </citation>
    <scope>NUCLEOTIDE SEQUENCE [LARGE SCALE GENOMIC DNA]</scope>
    <source>
        <strain evidence="2 3">CGMCC 4.5506</strain>
    </source>
</reference>
<dbReference type="Pfam" id="PF13360">
    <property type="entry name" value="PQQ_2"/>
    <property type="match status" value="1"/>
</dbReference>
<evidence type="ECO:0000259" key="1">
    <source>
        <dbReference type="Pfam" id="PF13360"/>
    </source>
</evidence>
<dbReference type="InterPro" id="IPR018391">
    <property type="entry name" value="PQQ_b-propeller_rpt"/>
</dbReference>
<evidence type="ECO:0000313" key="2">
    <source>
        <dbReference type="EMBL" id="SDD72521.1"/>
    </source>
</evidence>
<dbReference type="InterPro" id="IPR015943">
    <property type="entry name" value="WD40/YVTN_repeat-like_dom_sf"/>
</dbReference>
<dbReference type="AlphaFoldDB" id="A0A1G6X330"/>
<keyword evidence="3" id="KW-1185">Reference proteome</keyword>
<feature type="domain" description="Pyrrolo-quinoline quinone repeat" evidence="1">
    <location>
        <begin position="65"/>
        <end position="207"/>
    </location>
</feature>
<proteinExistence type="predicted"/>
<sequence length="584" mass="62322">MRKHEEMRPARRPIRGIAVMLFIALFLVTGGTNLAQPVVWTEQTVLDDAPPPLAEQGPAAGEFTEAWRTSLTLPESARFALAGSNIVTGTQDEVFALDARTGEPTWRYREPERKIGSWATTSGTVVIGSSGKAGKHELNHLVGLDAETGRILWEQDNSSSIDPQDMNFGGSVILGGEATNNVIVVDDGDSRKRGIEARTGETLWSLSADDLPDDCVLSPNDMWEFSGKPLMLTIDCPEGDDARSRYGAVAAASGKPLWLSDKNDTDFFAMRNGLGVRVGPGRPPVLLGRDGDELFTASEAKSRCPCAVLEGEDSILLGYRSADDKGTSTVGRIVEIGPEGHVNPVAELPEFQPFQLYTATDERMYSVAAVRPDLSEQPYLPVAAPLLLTTIDKNGDVEHSTLPTAIAGYTEQKWFAAAGDQVFLATLNNDGGETIVHSYSRTGEADPAAPGGIDFAAWPDACALLSGIPERGPYPPPGQEVSVGDVVLPPTTCVGSAELRHVVTLDVVWVARSEDEAAKLLTDVGADIGFGSGQEADQEYDDGTGKVLLRAGAVIVAVTVDDVIDEAGRESILRDVVTNLRELG</sequence>
<dbReference type="SMART" id="SM00564">
    <property type="entry name" value="PQQ"/>
    <property type="match status" value="3"/>
</dbReference>
<gene>
    <name evidence="2" type="ORF">SAMN05421630_111250</name>
</gene>
<dbReference type="InterPro" id="IPR002372">
    <property type="entry name" value="PQQ_rpt_dom"/>
</dbReference>
<organism evidence="2 3">
    <name type="scientific">Prauserella marina</name>
    <dbReference type="NCBI Taxonomy" id="530584"/>
    <lineage>
        <taxon>Bacteria</taxon>
        <taxon>Bacillati</taxon>
        <taxon>Actinomycetota</taxon>
        <taxon>Actinomycetes</taxon>
        <taxon>Pseudonocardiales</taxon>
        <taxon>Pseudonocardiaceae</taxon>
        <taxon>Prauserella</taxon>
    </lineage>
</organism>
<dbReference type="PANTHER" id="PTHR34512:SF30">
    <property type="entry name" value="OUTER MEMBRANE PROTEIN ASSEMBLY FACTOR BAMB"/>
    <property type="match status" value="1"/>
</dbReference>
<protein>
    <submittedName>
        <fullName evidence="2">PQQ-like domain-containing protein</fullName>
    </submittedName>
</protein>